<dbReference type="GO" id="GO:0005730">
    <property type="term" value="C:nucleolus"/>
    <property type="evidence" value="ECO:0007669"/>
    <property type="project" value="TreeGrafter"/>
</dbReference>
<organism evidence="3 4">
    <name type="scientific">Tenebrio molitor</name>
    <name type="common">Yellow mealworm beetle</name>
    <dbReference type="NCBI Taxonomy" id="7067"/>
    <lineage>
        <taxon>Eukaryota</taxon>
        <taxon>Metazoa</taxon>
        <taxon>Ecdysozoa</taxon>
        <taxon>Arthropoda</taxon>
        <taxon>Hexapoda</taxon>
        <taxon>Insecta</taxon>
        <taxon>Pterygota</taxon>
        <taxon>Neoptera</taxon>
        <taxon>Endopterygota</taxon>
        <taxon>Coleoptera</taxon>
        <taxon>Polyphaga</taxon>
        <taxon>Cucujiformia</taxon>
        <taxon>Tenebrionidae</taxon>
        <taxon>Tenebrio</taxon>
    </lineage>
</organism>
<sequence length="172" mass="19690">MGYGAKALDLLKQYYEYKIPNTNESDDVAEEISNVADEEVGLLEETIEPRKSLPPLLVKLNERPPEALNYLGVSFGLTEQLLKFWKRAGYVPVYLRQTTNDLTGEHSCIMLNVLNDDNSDDWLSAYWVDFRRRFTNLLSFQFSKFSPSLALSVLTNKTKKVEAKSKWKGEGD</sequence>
<dbReference type="GO" id="GO:1990883">
    <property type="term" value="F:18S rRNA cytidine N-acetyltransferase activity"/>
    <property type="evidence" value="ECO:0007669"/>
    <property type="project" value="TreeGrafter"/>
</dbReference>
<dbReference type="InterPro" id="IPR027992">
    <property type="entry name" value="tRNA_bind_dom"/>
</dbReference>
<dbReference type="Proteomes" id="UP000719412">
    <property type="component" value="Unassembled WGS sequence"/>
</dbReference>
<reference evidence="3" key="1">
    <citation type="journal article" date="2020" name="J Insects Food Feed">
        <title>The yellow mealworm (Tenebrio molitor) genome: a resource for the emerging insects as food and feed industry.</title>
        <authorList>
            <person name="Eriksson T."/>
            <person name="Andere A."/>
            <person name="Kelstrup H."/>
            <person name="Emery V."/>
            <person name="Picard C."/>
        </authorList>
    </citation>
    <scope>NUCLEOTIDE SEQUENCE</scope>
    <source>
        <strain evidence="3">Stoneville</strain>
        <tissue evidence="3">Whole head</tissue>
    </source>
</reference>
<evidence type="ECO:0000313" key="3">
    <source>
        <dbReference type="EMBL" id="KAH0822700.1"/>
    </source>
</evidence>
<dbReference type="EMBL" id="JABDTM020000137">
    <property type="protein sequence ID" value="KAH0822700.1"/>
    <property type="molecule type" value="Genomic_DNA"/>
</dbReference>
<evidence type="ECO:0000313" key="4">
    <source>
        <dbReference type="Proteomes" id="UP000719412"/>
    </source>
</evidence>
<feature type="domain" description="Possible tRNA binding" evidence="2">
    <location>
        <begin position="122"/>
        <end position="165"/>
    </location>
</feature>
<accession>A0A8J6HPU9</accession>
<comment type="caution">
    <text evidence="3">The sequence shown here is derived from an EMBL/GenBank/DDBJ whole genome shotgun (WGS) entry which is preliminary data.</text>
</comment>
<dbReference type="GO" id="GO:1904812">
    <property type="term" value="P:rRNA acetylation involved in maturation of SSU-rRNA"/>
    <property type="evidence" value="ECO:0007669"/>
    <property type="project" value="TreeGrafter"/>
</dbReference>
<dbReference type="PANTHER" id="PTHR10925:SF5">
    <property type="entry name" value="RNA CYTIDINE ACETYLTRANSFERASE"/>
    <property type="match status" value="1"/>
</dbReference>
<dbReference type="GO" id="GO:0030686">
    <property type="term" value="C:90S preribosome"/>
    <property type="evidence" value="ECO:0007669"/>
    <property type="project" value="TreeGrafter"/>
</dbReference>
<gene>
    <name evidence="3" type="ORF">GEV33_000091</name>
</gene>
<dbReference type="Gene3D" id="3.40.630.30">
    <property type="match status" value="1"/>
</dbReference>
<dbReference type="GO" id="GO:0000049">
    <property type="term" value="F:tRNA binding"/>
    <property type="evidence" value="ECO:0007669"/>
    <property type="project" value="TreeGrafter"/>
</dbReference>
<feature type="domain" description="N-acetyltransferase" evidence="1">
    <location>
        <begin position="1"/>
        <end position="114"/>
    </location>
</feature>
<evidence type="ECO:0000259" key="2">
    <source>
        <dbReference type="Pfam" id="PF13725"/>
    </source>
</evidence>
<dbReference type="InterPro" id="IPR032672">
    <property type="entry name" value="TmcA/NAT10/Kre33"/>
</dbReference>
<dbReference type="AlphaFoldDB" id="A0A8J6HPU9"/>
<evidence type="ECO:0000259" key="1">
    <source>
        <dbReference type="Pfam" id="PF13718"/>
    </source>
</evidence>
<dbReference type="InterPro" id="IPR000182">
    <property type="entry name" value="GNAT_dom"/>
</dbReference>
<reference evidence="3" key="2">
    <citation type="submission" date="2021-08" db="EMBL/GenBank/DDBJ databases">
        <authorList>
            <person name="Eriksson T."/>
        </authorList>
    </citation>
    <scope>NUCLEOTIDE SEQUENCE</scope>
    <source>
        <strain evidence="3">Stoneville</strain>
        <tissue evidence="3">Whole head</tissue>
    </source>
</reference>
<dbReference type="PANTHER" id="PTHR10925">
    <property type="entry name" value="N-ACETYLTRANSFERASE 10"/>
    <property type="match status" value="1"/>
</dbReference>
<name>A0A8J6HPU9_TENMO</name>
<protein>
    <submittedName>
        <fullName evidence="3">Uncharacterized protein</fullName>
    </submittedName>
</protein>
<dbReference type="Pfam" id="PF13725">
    <property type="entry name" value="tRNA_bind_2"/>
    <property type="match status" value="1"/>
</dbReference>
<proteinExistence type="predicted"/>
<keyword evidence="4" id="KW-1185">Reference proteome</keyword>
<dbReference type="Pfam" id="PF13718">
    <property type="entry name" value="GNAT_acetyltr_2"/>
    <property type="match status" value="1"/>
</dbReference>